<evidence type="ECO:0000259" key="1">
    <source>
        <dbReference type="PROSITE" id="PS51186"/>
    </source>
</evidence>
<comment type="caution">
    <text evidence="2">The sequence shown here is derived from an EMBL/GenBank/DDBJ whole genome shotgun (WGS) entry which is preliminary data.</text>
</comment>
<keyword evidence="3" id="KW-1185">Reference proteome</keyword>
<dbReference type="SUPFAM" id="SSF55729">
    <property type="entry name" value="Acyl-CoA N-acyltransferases (Nat)"/>
    <property type="match status" value="1"/>
</dbReference>
<name>A0ABN1FP43_9BACI</name>
<feature type="domain" description="N-acetyltransferase" evidence="1">
    <location>
        <begin position="3"/>
        <end position="143"/>
    </location>
</feature>
<dbReference type="Proteomes" id="UP001500866">
    <property type="component" value="Unassembled WGS sequence"/>
</dbReference>
<dbReference type="InterPro" id="IPR000182">
    <property type="entry name" value="GNAT_dom"/>
</dbReference>
<evidence type="ECO:0000313" key="2">
    <source>
        <dbReference type="EMBL" id="GAA0594873.1"/>
    </source>
</evidence>
<dbReference type="InterPro" id="IPR016181">
    <property type="entry name" value="Acyl_CoA_acyltransferase"/>
</dbReference>
<dbReference type="PROSITE" id="PS51186">
    <property type="entry name" value="GNAT"/>
    <property type="match status" value="1"/>
</dbReference>
<dbReference type="Gene3D" id="3.40.630.30">
    <property type="match status" value="1"/>
</dbReference>
<dbReference type="Pfam" id="PF13302">
    <property type="entry name" value="Acetyltransf_3"/>
    <property type="match status" value="1"/>
</dbReference>
<dbReference type="RefSeq" id="WP_343810645.1">
    <property type="nucleotide sequence ID" value="NZ_BAAADS010000006.1"/>
</dbReference>
<accession>A0ABN1FP43</accession>
<proteinExistence type="predicted"/>
<dbReference type="EMBL" id="BAAADS010000006">
    <property type="protein sequence ID" value="GAA0594873.1"/>
    <property type="molecule type" value="Genomic_DNA"/>
</dbReference>
<organism evidence="2 3">
    <name type="scientific">Virgibacillus siamensis</name>
    <dbReference type="NCBI Taxonomy" id="480071"/>
    <lineage>
        <taxon>Bacteria</taxon>
        <taxon>Bacillati</taxon>
        <taxon>Bacillota</taxon>
        <taxon>Bacilli</taxon>
        <taxon>Bacillales</taxon>
        <taxon>Bacillaceae</taxon>
        <taxon>Virgibacillus</taxon>
    </lineage>
</organism>
<sequence>MSYAIRILQANDIQLLKDMDTGIENDYVIRVFDRLTQWPNRMFGLFLDGRLVSVGGISIYAGSYAMLGRIRTDRRYKGKGFASEIMSCMKDEAFRDEKIQWVGANTQEENLPARRVMKKIGLNEYTMLYGTLTKDTSMLESGAMPWKQITNLEQKKKWLHQTFIQPGNVFPYECYYPFPATANLFQDSELHTWTFYENADASRFLITKPDQKKHHYLHAVYPWSDLTDQKGLWETISRDYRHLAEQIGEETYIWMDLTKEEVQTLPADHAFILKSPWILHGVNR</sequence>
<gene>
    <name evidence="2" type="ORF">GCM10009001_08750</name>
</gene>
<reference evidence="2 3" key="1">
    <citation type="journal article" date="2019" name="Int. J. Syst. Evol. Microbiol.">
        <title>The Global Catalogue of Microorganisms (GCM) 10K type strain sequencing project: providing services to taxonomists for standard genome sequencing and annotation.</title>
        <authorList>
            <consortium name="The Broad Institute Genomics Platform"/>
            <consortium name="The Broad Institute Genome Sequencing Center for Infectious Disease"/>
            <person name="Wu L."/>
            <person name="Ma J."/>
        </authorList>
    </citation>
    <scope>NUCLEOTIDE SEQUENCE [LARGE SCALE GENOMIC DNA]</scope>
    <source>
        <strain evidence="2 3">JCM 15395</strain>
    </source>
</reference>
<evidence type="ECO:0000313" key="3">
    <source>
        <dbReference type="Proteomes" id="UP001500866"/>
    </source>
</evidence>
<protein>
    <recommendedName>
        <fullName evidence="1">N-acetyltransferase domain-containing protein</fullName>
    </recommendedName>
</protein>